<dbReference type="OrthoDB" id="7327264at2"/>
<dbReference type="RefSeq" id="WP_082110432.1">
    <property type="nucleotide sequence ID" value="NZ_CP011451.1"/>
</dbReference>
<dbReference type="Pfam" id="PF14294">
    <property type="entry name" value="DUF4372"/>
    <property type="match status" value="1"/>
</dbReference>
<gene>
    <name evidence="2" type="ORF">BCL69_107612</name>
</gene>
<protein>
    <submittedName>
        <fullName evidence="2">Uncharacterized protein DUF4372</fullName>
    </submittedName>
</protein>
<comment type="caution">
    <text evidence="2">The sequence shown here is derived from an EMBL/GenBank/DDBJ whole genome shotgun (WGS) entry which is preliminary data.</text>
</comment>
<name>A0A5D3Y7M5_9PROT</name>
<proteinExistence type="predicted"/>
<evidence type="ECO:0000313" key="2">
    <source>
        <dbReference type="EMBL" id="TYP78332.1"/>
    </source>
</evidence>
<feature type="domain" description="DUF4372" evidence="1">
    <location>
        <begin position="48"/>
        <end position="92"/>
    </location>
</feature>
<reference evidence="2 3" key="1">
    <citation type="submission" date="2019-07" db="EMBL/GenBank/DDBJ databases">
        <title>Active sludge and wastewater microbial communities from Klosterneuburg, Austria.</title>
        <authorList>
            <person name="Wagner M."/>
        </authorList>
    </citation>
    <scope>NUCLEOTIDE SEQUENCE [LARGE SCALE GENOMIC DNA]</scope>
    <source>
        <strain evidence="2 3">Nm2</strain>
    </source>
</reference>
<evidence type="ECO:0000313" key="3">
    <source>
        <dbReference type="Proteomes" id="UP000324176"/>
    </source>
</evidence>
<dbReference type="InterPro" id="IPR025399">
    <property type="entry name" value="DUF4372"/>
</dbReference>
<accession>A0A5D3Y7M5</accession>
<sequence>MTSVHIFNLTTVNPKPLRDKPEWAWRWSKIDVFKTAIFQPKGLSLKHLNTVLHQLLKYIPRYRFDRAVERHGGDHQIRTLNCWTQFVALIYA</sequence>
<dbReference type="Proteomes" id="UP000324176">
    <property type="component" value="Unassembled WGS sequence"/>
</dbReference>
<organism evidence="2 3">
    <name type="scientific">Nitrosomonas communis</name>
    <dbReference type="NCBI Taxonomy" id="44574"/>
    <lineage>
        <taxon>Bacteria</taxon>
        <taxon>Pseudomonadati</taxon>
        <taxon>Pseudomonadota</taxon>
        <taxon>Betaproteobacteria</taxon>
        <taxon>Nitrosomonadales</taxon>
        <taxon>Nitrosomonadaceae</taxon>
        <taxon>Nitrosomonas</taxon>
    </lineage>
</organism>
<evidence type="ECO:0000259" key="1">
    <source>
        <dbReference type="Pfam" id="PF14294"/>
    </source>
</evidence>
<dbReference type="AlphaFoldDB" id="A0A5D3Y7M5"/>
<dbReference type="EMBL" id="VNHT01000076">
    <property type="protein sequence ID" value="TYP78332.1"/>
    <property type="molecule type" value="Genomic_DNA"/>
</dbReference>